<dbReference type="AlphaFoldDB" id="A0AAX4HSS5"/>
<keyword evidence="1" id="KW-0732">Signal</keyword>
<dbReference type="KEGG" id="psti:SOO65_06710"/>
<protein>
    <submittedName>
        <fullName evidence="2">Uncharacterized protein</fullName>
    </submittedName>
</protein>
<dbReference type="PROSITE" id="PS51257">
    <property type="entry name" value="PROKAR_LIPOPROTEIN"/>
    <property type="match status" value="1"/>
</dbReference>
<feature type="signal peptide" evidence="1">
    <location>
        <begin position="1"/>
        <end position="17"/>
    </location>
</feature>
<dbReference type="RefSeq" id="WP_321398636.1">
    <property type="nucleotide sequence ID" value="NZ_CP139487.1"/>
</dbReference>
<evidence type="ECO:0000313" key="2">
    <source>
        <dbReference type="EMBL" id="WPU66433.1"/>
    </source>
</evidence>
<sequence>MRFIATFALFTSVSAFACPDLSGTYTSCRSQTGNTAGSTDVVITQAIQNKVTTYSVTSTDPETNERKTETYRADGRLVSETITDPDSGMTISMSSVVKCVNNTVNMNMKVTMAGQQVANMTTVMSKANKQLTMKMTGKNFDEPINETLICE</sequence>
<gene>
    <name evidence="2" type="ORF">SOO65_06710</name>
</gene>
<keyword evidence="3" id="KW-1185">Reference proteome</keyword>
<evidence type="ECO:0000256" key="1">
    <source>
        <dbReference type="SAM" id="SignalP"/>
    </source>
</evidence>
<proteinExistence type="predicted"/>
<dbReference type="Proteomes" id="UP001324634">
    <property type="component" value="Chromosome"/>
</dbReference>
<evidence type="ECO:0000313" key="3">
    <source>
        <dbReference type="Proteomes" id="UP001324634"/>
    </source>
</evidence>
<name>A0AAX4HSS5_9BACT</name>
<organism evidence="2 3">
    <name type="scientific">Peredibacter starrii</name>
    <dbReference type="NCBI Taxonomy" id="28202"/>
    <lineage>
        <taxon>Bacteria</taxon>
        <taxon>Pseudomonadati</taxon>
        <taxon>Bdellovibrionota</taxon>
        <taxon>Bacteriovoracia</taxon>
        <taxon>Bacteriovoracales</taxon>
        <taxon>Bacteriovoracaceae</taxon>
        <taxon>Peredibacter</taxon>
    </lineage>
</organism>
<dbReference type="EMBL" id="CP139487">
    <property type="protein sequence ID" value="WPU66433.1"/>
    <property type="molecule type" value="Genomic_DNA"/>
</dbReference>
<feature type="chain" id="PRO_5043399531" evidence="1">
    <location>
        <begin position="18"/>
        <end position="151"/>
    </location>
</feature>
<reference evidence="2 3" key="1">
    <citation type="submission" date="2023-11" db="EMBL/GenBank/DDBJ databases">
        <title>Peredibacter starrii A3.12.</title>
        <authorList>
            <person name="Mitchell R.J."/>
        </authorList>
    </citation>
    <scope>NUCLEOTIDE SEQUENCE [LARGE SCALE GENOMIC DNA]</scope>
    <source>
        <strain evidence="2 3">A3.12</strain>
    </source>
</reference>
<accession>A0AAX4HSS5</accession>